<dbReference type="Proteomes" id="UP000298347">
    <property type="component" value="Unassembled WGS sequence"/>
</dbReference>
<dbReference type="Pfam" id="PF02325">
    <property type="entry name" value="CCB3_YggT"/>
    <property type="match status" value="1"/>
</dbReference>
<comment type="caution">
    <text evidence="2">The sequence shown here is derived from an EMBL/GenBank/DDBJ whole genome shotgun (WGS) entry which is preliminary data.</text>
</comment>
<dbReference type="AlphaFoldDB" id="A0A4Z0GJZ0"/>
<protein>
    <submittedName>
        <fullName evidence="2">YggT family protein</fullName>
    </submittedName>
</protein>
<name>A0A4Z0GJZ0_9BACL</name>
<keyword evidence="1" id="KW-1133">Transmembrane helix</keyword>
<accession>A0A4Z0GJZ0</accession>
<sequence length="97" mass="10598">MKGKNSGVLPKLISILLTFIQIIIVLYILLKFFGANDTPFVSLLNGLSEPILQPFTGIFHPVVFNGHSLDLSAVFALIVYSAIGFGLQKILAVLRLK</sequence>
<evidence type="ECO:0000313" key="2">
    <source>
        <dbReference type="EMBL" id="TGA97164.1"/>
    </source>
</evidence>
<dbReference type="GO" id="GO:0016020">
    <property type="term" value="C:membrane"/>
    <property type="evidence" value="ECO:0007669"/>
    <property type="project" value="InterPro"/>
</dbReference>
<dbReference type="EMBL" id="SRJD01000016">
    <property type="protein sequence ID" value="TGA97164.1"/>
    <property type="molecule type" value="Genomic_DNA"/>
</dbReference>
<dbReference type="RefSeq" id="WP_135349255.1">
    <property type="nucleotide sequence ID" value="NZ_SRJD01000016.1"/>
</dbReference>
<feature type="transmembrane region" description="Helical" evidence="1">
    <location>
        <begin position="71"/>
        <end position="94"/>
    </location>
</feature>
<evidence type="ECO:0000313" key="3">
    <source>
        <dbReference type="Proteomes" id="UP000298347"/>
    </source>
</evidence>
<keyword evidence="1" id="KW-0812">Transmembrane</keyword>
<gene>
    <name evidence="2" type="ORF">E4665_13140</name>
</gene>
<feature type="transmembrane region" description="Helical" evidence="1">
    <location>
        <begin position="12"/>
        <end position="30"/>
    </location>
</feature>
<keyword evidence="1" id="KW-0472">Membrane</keyword>
<dbReference type="InterPro" id="IPR003425">
    <property type="entry name" value="CCB3/YggT"/>
</dbReference>
<dbReference type="OrthoDB" id="2989901at2"/>
<organism evidence="2 3">
    <name type="scientific">Sporolactobacillus shoreae</name>
    <dbReference type="NCBI Taxonomy" id="1465501"/>
    <lineage>
        <taxon>Bacteria</taxon>
        <taxon>Bacillati</taxon>
        <taxon>Bacillota</taxon>
        <taxon>Bacilli</taxon>
        <taxon>Bacillales</taxon>
        <taxon>Sporolactobacillaceae</taxon>
        <taxon>Sporolactobacillus</taxon>
    </lineage>
</organism>
<evidence type="ECO:0000256" key="1">
    <source>
        <dbReference type="SAM" id="Phobius"/>
    </source>
</evidence>
<keyword evidence="3" id="KW-1185">Reference proteome</keyword>
<proteinExistence type="predicted"/>
<reference evidence="2 3" key="1">
    <citation type="journal article" date="2015" name="Int. J. Syst. Evol. Microbiol.">
        <title>Sporolactobacillus shoreae sp. nov. and Sporolactobacillus spathodeae sp. nov., two spore-forming lactic acid bacteria isolated from tree barks in Thailand.</title>
        <authorList>
            <person name="Thamacharoensuk T."/>
            <person name="Kitahara M."/>
            <person name="Ohkuma M."/>
            <person name="Thongchul N."/>
            <person name="Tanasupawat S."/>
        </authorList>
    </citation>
    <scope>NUCLEOTIDE SEQUENCE [LARGE SCALE GENOMIC DNA]</scope>
    <source>
        <strain evidence="2 3">BK92</strain>
    </source>
</reference>